<dbReference type="SUPFAM" id="SSF82549">
    <property type="entry name" value="DAK1/DegV-like"/>
    <property type="match status" value="1"/>
</dbReference>
<dbReference type="InterPro" id="IPR043168">
    <property type="entry name" value="DegV_C"/>
</dbReference>
<dbReference type="GO" id="GO:0008289">
    <property type="term" value="F:lipid binding"/>
    <property type="evidence" value="ECO:0007669"/>
    <property type="project" value="UniProtKB-KW"/>
</dbReference>
<dbReference type="OrthoDB" id="388177at2"/>
<evidence type="ECO:0000256" key="1">
    <source>
        <dbReference type="ARBA" id="ARBA00023121"/>
    </source>
</evidence>
<dbReference type="AlphaFoldDB" id="A0A4R0XKN3"/>
<dbReference type="InterPro" id="IPR003797">
    <property type="entry name" value="DegV"/>
</dbReference>
<dbReference type="EMBL" id="PSZO01000010">
    <property type="protein sequence ID" value="TCG11216.1"/>
    <property type="molecule type" value="Genomic_DNA"/>
</dbReference>
<dbReference type="Pfam" id="PF02645">
    <property type="entry name" value="DegV"/>
    <property type="match status" value="1"/>
</dbReference>
<dbReference type="RefSeq" id="WP_131599035.1">
    <property type="nucleotide sequence ID" value="NZ_PSZO01000010.1"/>
</dbReference>
<keyword evidence="3" id="KW-1185">Reference proteome</keyword>
<dbReference type="PROSITE" id="PS51482">
    <property type="entry name" value="DEGV"/>
    <property type="match status" value="1"/>
</dbReference>
<dbReference type="Gene3D" id="3.30.1180.10">
    <property type="match status" value="1"/>
</dbReference>
<comment type="caution">
    <text evidence="2">The sequence shown here is derived from an EMBL/GenBank/DDBJ whole genome shotgun (WGS) entry which is preliminary data.</text>
</comment>
<gene>
    <name evidence="2" type="ORF">C4B24_02545</name>
</gene>
<protein>
    <recommendedName>
        <fullName evidence="4">DegV family protein</fullName>
    </recommendedName>
</protein>
<organism evidence="2 3">
    <name type="scientific">Mycoplasma marinum</name>
    <dbReference type="NCBI Taxonomy" id="1937190"/>
    <lineage>
        <taxon>Bacteria</taxon>
        <taxon>Bacillati</taxon>
        <taxon>Mycoplasmatota</taxon>
        <taxon>Mollicutes</taxon>
        <taxon>Mycoplasmataceae</taxon>
        <taxon>Mycoplasma</taxon>
    </lineage>
</organism>
<keyword evidence="1" id="KW-0446">Lipid-binding</keyword>
<name>A0A4R0XKN3_9MOLU</name>
<sequence length="276" mass="30542">MKLGIIVDSTSGLSEKEAREKKWGYLPLHIFLDGKDYAEGRDITADEVYDILTIDTDTRSSCSSPSDVLAEFEKMSKEYDHVIVYPLSTKLSGQYSSLLMLSKEFENIHVFESHSMSLQATRGAEFALKLASEGKDINEIMDALEDTKNNALAVIIPSTLDWLVKGGRVKSNVATMANMLKIIPMIKFYDGELTKHGKGRTFNKTVLKGAKDIVSHFEGEEYELLILHTSHPELDRHVEAIEGLIGKKAEVISLPTVITMHVGLGAIIVAGLKVCK</sequence>
<dbReference type="InterPro" id="IPR050270">
    <property type="entry name" value="DegV_domain_contain"/>
</dbReference>
<proteinExistence type="predicted"/>
<dbReference type="PANTHER" id="PTHR33434:SF2">
    <property type="entry name" value="FATTY ACID-BINDING PROTEIN TM_1468"/>
    <property type="match status" value="1"/>
</dbReference>
<evidence type="ECO:0008006" key="4">
    <source>
        <dbReference type="Google" id="ProtNLM"/>
    </source>
</evidence>
<dbReference type="Gene3D" id="3.40.50.10170">
    <property type="match status" value="1"/>
</dbReference>
<dbReference type="Proteomes" id="UP000294192">
    <property type="component" value="Unassembled WGS sequence"/>
</dbReference>
<evidence type="ECO:0000313" key="3">
    <source>
        <dbReference type="Proteomes" id="UP000294192"/>
    </source>
</evidence>
<evidence type="ECO:0000313" key="2">
    <source>
        <dbReference type="EMBL" id="TCG11216.1"/>
    </source>
</evidence>
<dbReference type="NCBIfam" id="TIGR00762">
    <property type="entry name" value="DegV"/>
    <property type="match status" value="1"/>
</dbReference>
<dbReference type="PANTHER" id="PTHR33434">
    <property type="entry name" value="DEGV DOMAIN-CONTAINING PROTEIN DR_1986-RELATED"/>
    <property type="match status" value="1"/>
</dbReference>
<accession>A0A4R0XKN3</accession>
<reference evidence="2 3" key="1">
    <citation type="submission" date="2018-02" db="EMBL/GenBank/DDBJ databases">
        <title>Mycoplasma marinum and Mycoplasma todarodis sp. nov., moderately halophilic and psychrotolerant mycoplasmas isolated from cephalopods.</title>
        <authorList>
            <person name="Viver T."/>
        </authorList>
    </citation>
    <scope>NUCLEOTIDE SEQUENCE [LARGE SCALE GENOMIC DNA]</scope>
    <source>
        <strain evidence="2 3">PE</strain>
    </source>
</reference>